<evidence type="ECO:0000259" key="1">
    <source>
        <dbReference type="Pfam" id="PF00535"/>
    </source>
</evidence>
<accession>A0A5J4STW8</accession>
<protein>
    <submittedName>
        <fullName evidence="2">Putative glycosyltransferase EpsE</fullName>
        <ecNumber evidence="2">2.4.-.-</ecNumber>
    </submittedName>
</protein>
<proteinExistence type="predicted"/>
<dbReference type="InterPro" id="IPR001173">
    <property type="entry name" value="Glyco_trans_2-like"/>
</dbReference>
<dbReference type="AlphaFoldDB" id="A0A5J4STW8"/>
<dbReference type="EMBL" id="SNRY01000058">
    <property type="protein sequence ID" value="KAA6348891.1"/>
    <property type="molecule type" value="Genomic_DNA"/>
</dbReference>
<dbReference type="SUPFAM" id="SSF53448">
    <property type="entry name" value="Nucleotide-diphospho-sugar transferases"/>
    <property type="match status" value="1"/>
</dbReference>
<keyword evidence="2" id="KW-0808">Transferase</keyword>
<name>A0A5J4STW8_9ZZZZ</name>
<dbReference type="InterPro" id="IPR029044">
    <property type="entry name" value="Nucleotide-diphossugar_trans"/>
</dbReference>
<comment type="caution">
    <text evidence="2">The sequence shown here is derived from an EMBL/GenBank/DDBJ whole genome shotgun (WGS) entry which is preliminary data.</text>
</comment>
<keyword evidence="2" id="KW-0328">Glycosyltransferase</keyword>
<dbReference type="Gene3D" id="3.90.550.10">
    <property type="entry name" value="Spore Coat Polysaccharide Biosynthesis Protein SpsA, Chain A"/>
    <property type="match status" value="1"/>
</dbReference>
<dbReference type="Pfam" id="PF00535">
    <property type="entry name" value="Glycos_transf_2"/>
    <property type="match status" value="1"/>
</dbReference>
<dbReference type="GO" id="GO:0016758">
    <property type="term" value="F:hexosyltransferase activity"/>
    <property type="evidence" value="ECO:0007669"/>
    <property type="project" value="UniProtKB-ARBA"/>
</dbReference>
<organism evidence="2">
    <name type="scientific">termite gut metagenome</name>
    <dbReference type="NCBI Taxonomy" id="433724"/>
    <lineage>
        <taxon>unclassified sequences</taxon>
        <taxon>metagenomes</taxon>
        <taxon>organismal metagenomes</taxon>
    </lineage>
</organism>
<reference evidence="2" key="1">
    <citation type="submission" date="2019-03" db="EMBL/GenBank/DDBJ databases">
        <title>Single cell metagenomics reveals metabolic interactions within the superorganism composed of flagellate Streblomastix strix and complex community of Bacteroidetes bacteria on its surface.</title>
        <authorList>
            <person name="Treitli S.C."/>
            <person name="Kolisko M."/>
            <person name="Husnik F."/>
            <person name="Keeling P."/>
            <person name="Hampl V."/>
        </authorList>
    </citation>
    <scope>NUCLEOTIDE SEQUENCE</scope>
    <source>
        <strain evidence="2">STM</strain>
    </source>
</reference>
<feature type="domain" description="Glycosyltransferase 2-like" evidence="1">
    <location>
        <begin position="8"/>
        <end position="163"/>
    </location>
</feature>
<dbReference type="EC" id="2.4.-.-" evidence="2"/>
<evidence type="ECO:0000313" key="2">
    <source>
        <dbReference type="EMBL" id="KAA6348891.1"/>
    </source>
</evidence>
<dbReference type="PANTHER" id="PTHR22916">
    <property type="entry name" value="GLYCOSYLTRANSFERASE"/>
    <property type="match status" value="1"/>
</dbReference>
<sequence length="325" mass="37990">MEKTTKVSVVMCTYNGKKFVREQLDSILKQTYPIHEIIIQDDCSSDGTWGVLQEYTAQYPFIQVFRNEKQKGINANFFSAIERASGDFIAISDQDDIWEPDKTERQVPYLNDFLLVAGITSSFSGEKNVEVPFDGIARNHHLERLIYTNAIAGHTMMFRKSLIDKIPKYWLKDYGYDHLLALVAVAHESLMYIPHLLVHHRRLSTSATYSKPLNYKKTLGNSIRYTIRTLKLFGKVRSQMISHFQRMYLLLNAIEVDSQSKKNALKLAHYHSGNLWLTYWPLAWLCIRLRDKLFYRPEKNQFLAIFRALYFPISSSDYFRFGLNE</sequence>
<dbReference type="PANTHER" id="PTHR22916:SF3">
    <property type="entry name" value="UDP-GLCNAC:BETAGAL BETA-1,3-N-ACETYLGLUCOSAMINYLTRANSFERASE-LIKE PROTEIN 1"/>
    <property type="match status" value="1"/>
</dbReference>
<gene>
    <name evidence="2" type="ORF">EZS27_003691</name>
</gene>